<dbReference type="Proteomes" id="UP000178977">
    <property type="component" value="Unassembled WGS sequence"/>
</dbReference>
<dbReference type="PROSITE" id="PS51440">
    <property type="entry name" value="TIM_2"/>
    <property type="match status" value="1"/>
</dbReference>
<dbReference type="PANTHER" id="PTHR21139:SF42">
    <property type="entry name" value="TRIOSEPHOSPHATE ISOMERASE"/>
    <property type="match status" value="1"/>
</dbReference>
<dbReference type="NCBIfam" id="TIGR00419">
    <property type="entry name" value="tim"/>
    <property type="match status" value="1"/>
</dbReference>
<dbReference type="GO" id="GO:0046166">
    <property type="term" value="P:glyceraldehyde-3-phosphate biosynthetic process"/>
    <property type="evidence" value="ECO:0007669"/>
    <property type="project" value="TreeGrafter"/>
</dbReference>
<evidence type="ECO:0000256" key="3">
    <source>
        <dbReference type="RuleBase" id="RU363013"/>
    </source>
</evidence>
<organism evidence="4 5">
    <name type="scientific">Candidatus Sungbacteria bacterium RIFCSPLOWO2_01_FULL_60_25</name>
    <dbReference type="NCBI Taxonomy" id="1802281"/>
    <lineage>
        <taxon>Bacteria</taxon>
        <taxon>Candidatus Sungiibacteriota</taxon>
    </lineage>
</organism>
<comment type="subcellular location">
    <subcellularLocation>
        <location evidence="3">Cytoplasm</location>
    </subcellularLocation>
</comment>
<keyword evidence="3" id="KW-0324">Glycolysis</keyword>
<dbReference type="EC" id="5.3.1.1" evidence="3"/>
<gene>
    <name evidence="4" type="ORF">A3A44_01520</name>
</gene>
<evidence type="ECO:0000256" key="1">
    <source>
        <dbReference type="ARBA" id="ARBA00007422"/>
    </source>
</evidence>
<sequence length="259" mass="27683">MKPLVIANWKMNPPSRTSARDLALRIARNIRGARGVEVAIAPPFPFLETVRRAARSVRLAGQDVFSKPEGPFTGAVSPPMLRDLGVSYCIVGHSERRRHFCETNESVNQKVKALLAAGITPVVAIGEDAGEANAVVPKAIATELHGALAGVPRRLLRKIVVAYEPVWAISTNPGARPDTPDNATRRAIYIRKLLAKMAGGRIAEGVRIIYGGSTNAKNAASFIADDIRGMDGVLVGGASLRADEFGALVKAVAARRRRP</sequence>
<dbReference type="Gene3D" id="3.20.20.70">
    <property type="entry name" value="Aldolase class I"/>
    <property type="match status" value="1"/>
</dbReference>
<dbReference type="GO" id="GO:0006094">
    <property type="term" value="P:gluconeogenesis"/>
    <property type="evidence" value="ECO:0007669"/>
    <property type="project" value="UniProtKB-UniPathway"/>
</dbReference>
<protein>
    <recommendedName>
        <fullName evidence="3">Triosephosphate isomerase</fullName>
        <ecNumber evidence="3">5.3.1.1</ecNumber>
    </recommendedName>
</protein>
<dbReference type="UniPathway" id="UPA00138"/>
<evidence type="ECO:0000313" key="4">
    <source>
        <dbReference type="EMBL" id="OHA09975.1"/>
    </source>
</evidence>
<comment type="subunit">
    <text evidence="3">Homodimer.</text>
</comment>
<dbReference type="InterPro" id="IPR013785">
    <property type="entry name" value="Aldolase_TIM"/>
</dbReference>
<dbReference type="InterPro" id="IPR035990">
    <property type="entry name" value="TIM_sf"/>
</dbReference>
<dbReference type="GO" id="GO:0005829">
    <property type="term" value="C:cytosol"/>
    <property type="evidence" value="ECO:0007669"/>
    <property type="project" value="TreeGrafter"/>
</dbReference>
<keyword evidence="2 3" id="KW-0413">Isomerase</keyword>
<dbReference type="PANTHER" id="PTHR21139">
    <property type="entry name" value="TRIOSEPHOSPHATE ISOMERASE"/>
    <property type="match status" value="1"/>
</dbReference>
<dbReference type="GO" id="GO:0006096">
    <property type="term" value="P:glycolytic process"/>
    <property type="evidence" value="ECO:0007669"/>
    <property type="project" value="UniProtKB-UniRule"/>
</dbReference>
<comment type="catalytic activity">
    <reaction evidence="3">
        <text>D-glyceraldehyde 3-phosphate = dihydroxyacetone phosphate</text>
        <dbReference type="Rhea" id="RHEA:18585"/>
        <dbReference type="ChEBI" id="CHEBI:57642"/>
        <dbReference type="ChEBI" id="CHEBI:59776"/>
        <dbReference type="EC" id="5.3.1.1"/>
    </reaction>
</comment>
<reference evidence="4 5" key="1">
    <citation type="journal article" date="2016" name="Nat. Commun.">
        <title>Thousands of microbial genomes shed light on interconnected biogeochemical processes in an aquifer system.</title>
        <authorList>
            <person name="Anantharaman K."/>
            <person name="Brown C.T."/>
            <person name="Hug L.A."/>
            <person name="Sharon I."/>
            <person name="Castelle C.J."/>
            <person name="Probst A.J."/>
            <person name="Thomas B.C."/>
            <person name="Singh A."/>
            <person name="Wilkins M.J."/>
            <person name="Karaoz U."/>
            <person name="Brodie E.L."/>
            <person name="Williams K.H."/>
            <person name="Hubbard S.S."/>
            <person name="Banfield J.F."/>
        </authorList>
    </citation>
    <scope>NUCLEOTIDE SEQUENCE [LARGE SCALE GENOMIC DNA]</scope>
</reference>
<dbReference type="UniPathway" id="UPA00109">
    <property type="reaction ID" value="UER00189"/>
</dbReference>
<dbReference type="GO" id="GO:0019563">
    <property type="term" value="P:glycerol catabolic process"/>
    <property type="evidence" value="ECO:0007669"/>
    <property type="project" value="TreeGrafter"/>
</dbReference>
<dbReference type="Pfam" id="PF00121">
    <property type="entry name" value="TIM"/>
    <property type="match status" value="1"/>
</dbReference>
<dbReference type="GO" id="GO:0004807">
    <property type="term" value="F:triose-phosphate isomerase activity"/>
    <property type="evidence" value="ECO:0007669"/>
    <property type="project" value="UniProtKB-UniRule"/>
</dbReference>
<dbReference type="EMBL" id="MHQT01000008">
    <property type="protein sequence ID" value="OHA09975.1"/>
    <property type="molecule type" value="Genomic_DNA"/>
</dbReference>
<keyword evidence="3" id="KW-0312">Gluconeogenesis</keyword>
<accession>A0A1G2LEA9</accession>
<dbReference type="STRING" id="1802281.A3A44_01520"/>
<dbReference type="SUPFAM" id="SSF51351">
    <property type="entry name" value="Triosephosphate isomerase (TIM)"/>
    <property type="match status" value="1"/>
</dbReference>
<comment type="caution">
    <text evidence="4">The sequence shown here is derived from an EMBL/GenBank/DDBJ whole genome shotgun (WGS) entry which is preliminary data.</text>
</comment>
<comment type="similarity">
    <text evidence="1 3">Belongs to the triosephosphate isomerase family.</text>
</comment>
<dbReference type="CDD" id="cd00311">
    <property type="entry name" value="TIM"/>
    <property type="match status" value="1"/>
</dbReference>
<proteinExistence type="inferred from homology"/>
<dbReference type="InterPro" id="IPR000652">
    <property type="entry name" value="Triosephosphate_isomerase"/>
</dbReference>
<comment type="pathway">
    <text evidence="3">Carbohydrate degradation; glycolysis; D-glyceraldehyde 3-phosphate from glycerone phosphate: step 1/1.</text>
</comment>
<evidence type="ECO:0000313" key="5">
    <source>
        <dbReference type="Proteomes" id="UP000178977"/>
    </source>
</evidence>
<evidence type="ECO:0000256" key="2">
    <source>
        <dbReference type="ARBA" id="ARBA00023235"/>
    </source>
</evidence>
<keyword evidence="3" id="KW-0963">Cytoplasm</keyword>
<dbReference type="AlphaFoldDB" id="A0A1G2LEA9"/>
<name>A0A1G2LEA9_9BACT</name>
<comment type="pathway">
    <text evidence="3">Carbohydrate biosynthesis; gluconeogenesis.</text>
</comment>